<protein>
    <recommendedName>
        <fullName evidence="8">Beta-N-acetylhexosaminidase</fullName>
    </recommendedName>
</protein>
<dbReference type="PROSITE" id="PS52009">
    <property type="entry name" value="GH84"/>
    <property type="match status" value="1"/>
</dbReference>
<dbReference type="InterPro" id="IPR015882">
    <property type="entry name" value="HEX_bac_N"/>
</dbReference>
<evidence type="ECO:0000259" key="5">
    <source>
        <dbReference type="PROSITE" id="PS52009"/>
    </source>
</evidence>
<dbReference type="InterPro" id="IPR022409">
    <property type="entry name" value="PKD/Chitinase_dom"/>
</dbReference>
<dbReference type="SUPFAM" id="SSF140657">
    <property type="entry name" value="Hyaluronidase post-catalytic domain-like"/>
    <property type="match status" value="1"/>
</dbReference>
<keyword evidence="7" id="KW-1185">Reference proteome</keyword>
<dbReference type="Gene3D" id="3.20.20.80">
    <property type="entry name" value="Glycosidases"/>
    <property type="match status" value="1"/>
</dbReference>
<dbReference type="SUPFAM" id="SSF55545">
    <property type="entry name" value="beta-N-acetylhexosaminidase-like domain"/>
    <property type="match status" value="1"/>
</dbReference>
<evidence type="ECO:0008006" key="8">
    <source>
        <dbReference type="Google" id="ProtNLM"/>
    </source>
</evidence>
<gene>
    <name evidence="6" type="ORF">AM1BK_46690</name>
</gene>
<feature type="domain" description="F5/8 type C" evidence="4">
    <location>
        <begin position="713"/>
        <end position="854"/>
    </location>
</feature>
<evidence type="ECO:0000256" key="2">
    <source>
        <dbReference type="ARBA" id="ARBA00023295"/>
    </source>
</evidence>
<dbReference type="InterPro" id="IPR029018">
    <property type="entry name" value="Hex-like_dom2"/>
</dbReference>
<sequence>MWKKQNSSFLSSELTSSLTIGSQSEVYASDSPANNIGNKLVPMPQNVDIKSGFLRLSSTVNILGEKAADQEAFTILTKFFKANNIGINEEFDSTSTTIALGEEGKLGPELQNLENQLGLPKCTDLKAEGYILAVNSEENEMCKGGTIFVKGKDGDGTFYGVKTLLQLIEKENDTFEVKNVVITDEPLMSVRGSVEGFYGKPWSHHDRLDQLEFYGDYKLNTYIYAPKDDPYHREKWRVSYPENEMQRMEELITTAKRNKVDFVFALSPGIDIQFDGPSGEEDFKALLTKSESLYDMGVRSFAILYDDIDNKQGDKQANLLNRFIEEFMKTKKDVKPLITVPTEYDTHAMGPIGDLSSYTKAFSETLHKDIKVMWTGQAVVSESLPLENVEFMREVYGDRIGVWWNYPVSDYLRSKLALGPIVDIDTSLEGKMDFFIMNPMEHANLSKISLATGADYSWNPSNYDADRSWNRSIEYLFHDLAPEMKTFANHSSRMTGSWSIGRGDAENVRETIDQFWFKLSKRQDTTQAINLLSKEFADMVQAADTLKEELPQEILSEASASLNKLKLLGENDQLALEMVLAKRDKETDKYNELKSKIEASLPVLTSGNRVSEETALAFIKEALEYDPLPVASFKISKTFVAPGEEIKCQNTSSMTTEEIEWIFEGAKVEKSTEQNPTVVYEKERLYTVKLLGKNRLGQNEVIKENVITVSKLAKQETTNLALGKEAAASSSAAPSEGPQYAVDGKLNTKWCGNGAEPHHLTVDLGGINLVSEIVMKHAEEGGEPSGSNTSAYRVLISDDNVNFKELVKVTGNKKGITKDPVPATKGRYVRLMVDKPTQGDDPAARIYEFAVLGLEGDVVLPPKYENPKENNLN</sequence>
<accession>A0ABQ3NB43</accession>
<proteinExistence type="inferred from homology"/>
<dbReference type="CDD" id="cd00146">
    <property type="entry name" value="PKD"/>
    <property type="match status" value="1"/>
</dbReference>
<name>A0ABQ3NB43_9BACI</name>
<dbReference type="Pfam" id="PF21774">
    <property type="entry name" value="NagJ_C"/>
    <property type="match status" value="1"/>
</dbReference>
<dbReference type="Gene3D" id="2.60.40.10">
    <property type="entry name" value="Immunoglobulins"/>
    <property type="match status" value="1"/>
</dbReference>
<dbReference type="InterPro" id="IPR017853">
    <property type="entry name" value="GH"/>
</dbReference>
<evidence type="ECO:0000313" key="6">
    <source>
        <dbReference type="EMBL" id="GHI01127.1"/>
    </source>
</evidence>
<dbReference type="EMBL" id="BNDS01000034">
    <property type="protein sequence ID" value="GHI01127.1"/>
    <property type="molecule type" value="Genomic_DNA"/>
</dbReference>
<dbReference type="Gene3D" id="3.30.379.10">
    <property type="entry name" value="Chitobiase/beta-hexosaminidase domain 2-like"/>
    <property type="match status" value="1"/>
</dbReference>
<dbReference type="Pfam" id="PF02838">
    <property type="entry name" value="Glyco_hydro_20b"/>
    <property type="match status" value="1"/>
</dbReference>
<reference evidence="6 7" key="1">
    <citation type="journal article" date="2022" name="Int. J. Syst. Evol. Microbiol.">
        <title>Neobacillus kokaensis sp. nov., isolated from soil.</title>
        <authorList>
            <person name="Yuki K."/>
            <person name="Matsubara H."/>
            <person name="Yamaguchi S."/>
        </authorList>
    </citation>
    <scope>NUCLEOTIDE SEQUENCE [LARGE SCALE GENOMIC DNA]</scope>
    <source>
        <strain evidence="6 7">LOB 377</strain>
    </source>
</reference>
<dbReference type="InterPro" id="IPR051822">
    <property type="entry name" value="Glycosyl_Hydrolase_84"/>
</dbReference>
<dbReference type="InterPro" id="IPR000421">
    <property type="entry name" value="FA58C"/>
</dbReference>
<comment type="similarity">
    <text evidence="3">Belongs to the glycosyl hydrolase 84 family.</text>
</comment>
<dbReference type="Gene3D" id="2.60.120.260">
    <property type="entry name" value="Galactose-binding domain-like"/>
    <property type="match status" value="1"/>
</dbReference>
<keyword evidence="1 3" id="KW-0378">Hydrolase</keyword>
<feature type="domain" description="GH84" evidence="5">
    <location>
        <begin position="189"/>
        <end position="461"/>
    </location>
</feature>
<dbReference type="SUPFAM" id="SSF49299">
    <property type="entry name" value="PKD domain"/>
    <property type="match status" value="1"/>
</dbReference>
<dbReference type="PANTHER" id="PTHR13170">
    <property type="entry name" value="O-GLCNACASE"/>
    <property type="match status" value="1"/>
</dbReference>
<dbReference type="InterPro" id="IPR035986">
    <property type="entry name" value="PKD_dom_sf"/>
</dbReference>
<evidence type="ECO:0000256" key="1">
    <source>
        <dbReference type="ARBA" id="ARBA00022801"/>
    </source>
</evidence>
<dbReference type="InterPro" id="IPR008979">
    <property type="entry name" value="Galactose-bd-like_sf"/>
</dbReference>
<dbReference type="PANTHER" id="PTHR13170:SF16">
    <property type="entry name" value="PROTEIN O-GLCNACASE"/>
    <property type="match status" value="1"/>
</dbReference>
<comment type="caution">
    <text evidence="6">The sequence shown here is derived from an EMBL/GenBank/DDBJ whole genome shotgun (WGS) entry which is preliminary data.</text>
</comment>
<dbReference type="RefSeq" id="WP_191276784.1">
    <property type="nucleotide sequence ID" value="NZ_BNDS01000034.1"/>
</dbReference>
<dbReference type="SUPFAM" id="SSF49785">
    <property type="entry name" value="Galactose-binding domain-like"/>
    <property type="match status" value="1"/>
</dbReference>
<dbReference type="Pfam" id="PF00754">
    <property type="entry name" value="F5_F8_type_C"/>
    <property type="match status" value="1"/>
</dbReference>
<dbReference type="SUPFAM" id="SSF51445">
    <property type="entry name" value="(Trans)glycosidases"/>
    <property type="match status" value="1"/>
</dbReference>
<dbReference type="InterPro" id="IPR011496">
    <property type="entry name" value="O-GlcNAcase_cat"/>
</dbReference>
<dbReference type="InterPro" id="IPR049019">
    <property type="entry name" value="NagJ-like_helical"/>
</dbReference>
<evidence type="ECO:0000256" key="3">
    <source>
        <dbReference type="PROSITE-ProRule" id="PRU01353"/>
    </source>
</evidence>
<dbReference type="Pfam" id="PF07555">
    <property type="entry name" value="NAGidase"/>
    <property type="match status" value="1"/>
</dbReference>
<dbReference type="Gene3D" id="1.20.58.460">
    <property type="entry name" value="Hyaluronidase post-catalytic domain-like"/>
    <property type="match status" value="1"/>
</dbReference>
<organism evidence="6 7">
    <name type="scientific">Neobacillus kokaensis</name>
    <dbReference type="NCBI Taxonomy" id="2759023"/>
    <lineage>
        <taxon>Bacteria</taxon>
        <taxon>Bacillati</taxon>
        <taxon>Bacillota</taxon>
        <taxon>Bacilli</taxon>
        <taxon>Bacillales</taxon>
        <taxon>Bacillaceae</taxon>
        <taxon>Neobacillus</taxon>
    </lineage>
</organism>
<keyword evidence="2 3" id="KW-0326">Glycosidase</keyword>
<dbReference type="Proteomes" id="UP000637074">
    <property type="component" value="Unassembled WGS sequence"/>
</dbReference>
<dbReference type="SMART" id="SM00089">
    <property type="entry name" value="PKD"/>
    <property type="match status" value="1"/>
</dbReference>
<feature type="active site" description="Proton donor" evidence="3">
    <location>
        <position position="307"/>
    </location>
</feature>
<evidence type="ECO:0000259" key="4">
    <source>
        <dbReference type="PROSITE" id="PS50022"/>
    </source>
</evidence>
<dbReference type="PROSITE" id="PS50022">
    <property type="entry name" value="FA58C_3"/>
    <property type="match status" value="1"/>
</dbReference>
<dbReference type="InterPro" id="IPR013783">
    <property type="entry name" value="Ig-like_fold"/>
</dbReference>
<evidence type="ECO:0000313" key="7">
    <source>
        <dbReference type="Proteomes" id="UP000637074"/>
    </source>
</evidence>